<dbReference type="PANTHER" id="PTHR46586:SF3">
    <property type="entry name" value="ANKYRIN REPEAT-CONTAINING PROTEIN"/>
    <property type="match status" value="1"/>
</dbReference>
<proteinExistence type="predicted"/>
<dbReference type="SUPFAM" id="SSF48403">
    <property type="entry name" value="Ankyrin repeat"/>
    <property type="match status" value="1"/>
</dbReference>
<evidence type="ECO:0000313" key="2">
    <source>
        <dbReference type="Proteomes" id="UP000204584"/>
    </source>
</evidence>
<dbReference type="PANTHER" id="PTHR46586">
    <property type="entry name" value="ANKYRIN REPEAT-CONTAINING PROTEIN"/>
    <property type="match status" value="1"/>
</dbReference>
<protein>
    <submittedName>
        <fullName evidence="1">Ankyrin repeat domain containing protein</fullName>
    </submittedName>
</protein>
<dbReference type="GeneID" id="16606195"/>
<dbReference type="InterPro" id="IPR052050">
    <property type="entry name" value="SecEffector_AnkRepeat"/>
</dbReference>
<dbReference type="EMBL" id="KC977571">
    <property type="protein sequence ID" value="AGO84408.1"/>
    <property type="molecule type" value="Genomic_DNA"/>
</dbReference>
<reference evidence="1 2" key="1">
    <citation type="journal article" date="2013" name="Science">
        <title>Pandoraviruses: amoeba viruses with genomes up to 2.5 Mb reaching that of parasitic eukaryotes.</title>
        <authorList>
            <person name="Philippe N."/>
            <person name="Legendre M."/>
            <person name="Doutre G."/>
            <person name="Coute Y."/>
            <person name="Poirot O."/>
            <person name="Lescot M."/>
            <person name="Arslan D."/>
            <person name="Seltzer V."/>
            <person name="Bertaux L."/>
            <person name="Bruley C."/>
            <person name="Garin J."/>
            <person name="Claverie J.M."/>
            <person name="Abergel C."/>
        </authorList>
    </citation>
    <scope>NUCLEOTIDE SEQUENCE [LARGE SCALE GENOMIC DNA]</scope>
</reference>
<dbReference type="RefSeq" id="YP_008437479.1">
    <property type="nucleotide sequence ID" value="NC_022098.1"/>
</dbReference>
<name>S4VVL4_9VIRU</name>
<evidence type="ECO:0000313" key="1">
    <source>
        <dbReference type="EMBL" id="AGO84408.1"/>
    </source>
</evidence>
<dbReference type="KEGG" id="vg:16606195"/>
<dbReference type="Proteomes" id="UP000204584">
    <property type="component" value="Segment"/>
</dbReference>
<accession>S4VVL4</accession>
<dbReference type="Gene3D" id="1.25.40.20">
    <property type="entry name" value="Ankyrin repeat-containing domain"/>
    <property type="match status" value="1"/>
</dbReference>
<sequence>MATGAAAHTATPRIADLPPEIVCAILGRLSNKDLVSARVAHRCFSVQETETTKTRRIHNVWLRTSPERACQAGRVDVLTYLYDHKRIPCTIFLCDSAVRSGSVDMVHLVRERDARWHAPKVWGDTRAIELALSKGHMDIVWYLIDRGKSVDMGAVADAAVSLPCADVIAWLHETRPNGWDAHRALCAAAECGNVDVVAELVLDGGGRLQDVLDTASTHDRAHVVEFLLDYAPWLCPKRALEKTTRSPVTIELLMRRYPDLDARHVLDAPGVSIDVARVLHKAYPQHSLQRFLNNARTVDMVRFACGSGQRLDLQQALDEASTDQRFSVVDSIYSVDATLDLTRAVAVASRLKSPHAIQMLHGACPSVDLQHALDATFHWEFAKGLLRAYPHLRVDALIEQFGAQGEWAFLSTRTQRENPQ</sequence>
<organism evidence="1 2">
    <name type="scientific">Pandoravirus salinus</name>
    <dbReference type="NCBI Taxonomy" id="1349410"/>
    <lineage>
        <taxon>Viruses</taxon>
        <taxon>Pandoravirus</taxon>
    </lineage>
</organism>
<dbReference type="InterPro" id="IPR036047">
    <property type="entry name" value="F-box-like_dom_sf"/>
</dbReference>
<keyword evidence="2" id="KW-1185">Reference proteome</keyword>
<gene>
    <name evidence="1" type="ORF">psal_cds_561</name>
</gene>
<dbReference type="SUPFAM" id="SSF81383">
    <property type="entry name" value="F-box domain"/>
    <property type="match status" value="1"/>
</dbReference>
<dbReference type="InterPro" id="IPR036770">
    <property type="entry name" value="Ankyrin_rpt-contain_sf"/>
</dbReference>